<dbReference type="SMART" id="SM00333">
    <property type="entry name" value="TUDOR"/>
    <property type="match status" value="8"/>
</dbReference>
<dbReference type="Proteomes" id="UP000297703">
    <property type="component" value="Unassembled WGS sequence"/>
</dbReference>
<feature type="compositionally biased region" description="Basic and acidic residues" evidence="1">
    <location>
        <begin position="702"/>
        <end position="712"/>
    </location>
</feature>
<dbReference type="PROSITE" id="PS50304">
    <property type="entry name" value="TUDOR"/>
    <property type="match status" value="6"/>
</dbReference>
<reference evidence="3 4" key="2">
    <citation type="submission" date="2019-04" db="EMBL/GenBank/DDBJ databases">
        <title>The genome sequence of big-headed turtle.</title>
        <authorList>
            <person name="Gong S."/>
        </authorList>
    </citation>
    <scope>NUCLEOTIDE SEQUENCE [LARGE SCALE GENOMIC DNA]</scope>
    <source>
        <strain evidence="3">DO16091913</strain>
        <tissue evidence="3">Muscle</tissue>
    </source>
</reference>
<dbReference type="OrthoDB" id="9989103at2759"/>
<dbReference type="InterPro" id="IPR047444">
    <property type="entry name" value="Tudor_TDRD6_rpt1"/>
</dbReference>
<dbReference type="STRING" id="55544.A0A4D9EET8"/>
<feature type="domain" description="Tudor" evidence="2">
    <location>
        <begin position="841"/>
        <end position="901"/>
    </location>
</feature>
<evidence type="ECO:0000259" key="2">
    <source>
        <dbReference type="PROSITE" id="PS50304"/>
    </source>
</evidence>
<dbReference type="SUPFAM" id="SSF63748">
    <property type="entry name" value="Tudor/PWWP/MBT"/>
    <property type="match status" value="7"/>
</dbReference>
<dbReference type="FunFam" id="2.30.30.140:FF:000018">
    <property type="entry name" value="Serine/threonine-protein kinase 31"/>
    <property type="match status" value="2"/>
</dbReference>
<feature type="region of interest" description="Disordered" evidence="1">
    <location>
        <begin position="701"/>
        <end position="722"/>
    </location>
</feature>
<name>A0A4D9EET8_9SAUR</name>
<feature type="domain" description="Tudor" evidence="2">
    <location>
        <begin position="553"/>
        <end position="610"/>
    </location>
</feature>
<dbReference type="Gene3D" id="2.40.50.90">
    <property type="match status" value="6"/>
</dbReference>
<reference evidence="3 4" key="1">
    <citation type="submission" date="2019-04" db="EMBL/GenBank/DDBJ databases">
        <title>Draft genome of the big-headed turtle Platysternon megacephalum.</title>
        <authorList>
            <person name="Gong S."/>
        </authorList>
    </citation>
    <scope>NUCLEOTIDE SEQUENCE [LARGE SCALE GENOMIC DNA]</scope>
    <source>
        <strain evidence="3">DO16091913</strain>
        <tissue evidence="3">Muscle</tissue>
    </source>
</reference>
<dbReference type="CDD" id="cd20420">
    <property type="entry name" value="Tudor_TDRD6_rpt1"/>
    <property type="match status" value="1"/>
</dbReference>
<dbReference type="InterPro" id="IPR035437">
    <property type="entry name" value="SNase_OB-fold_sf"/>
</dbReference>
<comment type="caution">
    <text evidence="3">The sequence shown here is derived from an EMBL/GenBank/DDBJ whole genome shotgun (WGS) entry which is preliminary data.</text>
</comment>
<dbReference type="InterPro" id="IPR002999">
    <property type="entry name" value="Tudor"/>
</dbReference>
<gene>
    <name evidence="3" type="ORF">DR999_PMT08496</name>
</gene>
<feature type="domain" description="Tudor" evidence="2">
    <location>
        <begin position="313"/>
        <end position="375"/>
    </location>
</feature>
<evidence type="ECO:0000313" key="3">
    <source>
        <dbReference type="EMBL" id="TFK08606.1"/>
    </source>
</evidence>
<feature type="domain" description="Tudor" evidence="2">
    <location>
        <begin position="1386"/>
        <end position="1445"/>
    </location>
</feature>
<protein>
    <submittedName>
        <fullName evidence="3">Pituitary-specific positive transcription factor 1</fullName>
    </submittedName>
</protein>
<feature type="domain" description="Tudor" evidence="2">
    <location>
        <begin position="1617"/>
        <end position="1675"/>
    </location>
</feature>
<feature type="region of interest" description="Disordered" evidence="1">
    <location>
        <begin position="454"/>
        <end position="488"/>
    </location>
</feature>
<dbReference type="Gene3D" id="2.30.30.140">
    <property type="match status" value="7"/>
</dbReference>
<dbReference type="Pfam" id="PF00567">
    <property type="entry name" value="TUDOR"/>
    <property type="match status" value="6"/>
</dbReference>
<evidence type="ECO:0000313" key="4">
    <source>
        <dbReference type="Proteomes" id="UP000297703"/>
    </source>
</evidence>
<dbReference type="PANTHER" id="PTHR22948:SF15">
    <property type="entry name" value="TUDOR DOMAIN-CONTAINING PROTEIN 6"/>
    <property type="match status" value="1"/>
</dbReference>
<feature type="domain" description="Tudor" evidence="2">
    <location>
        <begin position="1057"/>
        <end position="1114"/>
    </location>
</feature>
<proteinExistence type="predicted"/>
<organism evidence="3 4">
    <name type="scientific">Platysternon megacephalum</name>
    <name type="common">big-headed turtle</name>
    <dbReference type="NCBI Taxonomy" id="55544"/>
    <lineage>
        <taxon>Eukaryota</taxon>
        <taxon>Metazoa</taxon>
        <taxon>Chordata</taxon>
        <taxon>Craniata</taxon>
        <taxon>Vertebrata</taxon>
        <taxon>Euteleostomi</taxon>
        <taxon>Archelosauria</taxon>
        <taxon>Testudinata</taxon>
        <taxon>Testudines</taxon>
        <taxon>Cryptodira</taxon>
        <taxon>Durocryptodira</taxon>
        <taxon>Testudinoidea</taxon>
        <taxon>Platysternidae</taxon>
        <taxon>Platysternon</taxon>
    </lineage>
</organism>
<keyword evidence="4" id="KW-1185">Reference proteome</keyword>
<accession>A0A4D9EET8</accession>
<dbReference type="InterPro" id="IPR050621">
    <property type="entry name" value="Tudor_domain_containing"/>
</dbReference>
<evidence type="ECO:0000256" key="1">
    <source>
        <dbReference type="SAM" id="MobiDB-lite"/>
    </source>
</evidence>
<sequence length="2363" mass="264408">MCSVQGIPSPGTTISLRVSFVDVHPEVPLVRLWGLLGERREEYARLHQDIQAEAGPRLVGAPGAVWPAAGAGLCPGDLCLVELGDHWHRCRVVSRQGQHCRVFLLDEGRTVAADAYYLARGRDEFFHLPSEVLGCVLADLVPPGAGAAGAGGGEQLAASWTAGALEFVSYLHAKEVSGLVREVLMPQCLVLLELPWVLAQMHHLGLAKRVTPSCFRALLKRCLAAPRLHGLPKPEPPGPTSVQQYPVATSPAALDFFYPRLQLGVTEPVLVTQISDPHRVYCQLQSLSQEIQRLSDALHQMYQAAARREQDPLPKPGSPCAARGIDGRWYRALLLEIFPGEQGRLVAQVICVDYGRKEFVTGANLRRLPVECFRMPVVTYPCALQGISDGGCGWSRSQLSGLKALLLGKAVSAHIEAYNPFEHLYYVNLYGENGLNLNCLYGVQTRCLAHSLLQGGQGAQERPEEDDDASPKEPGPPPDTLPATAAQRDPAAAHLPGVRVKVGVFYHAQVSFVRDPSEFWLRLKEHLLPFSQLMQSMSDFYSRAQKLDGIVLEPQPRSLCCAKWKENAYYRAVITSVLGNGVEVHLVDRGNREILDWYEVKELLPQFRELPAVALKCCLADVSPLGETWSKESVTHFKRAVQSKELVIQVFGTQGDKHVIEVLDQSQTGEKNISKILSQGGYAKFQGAEIPETLQKLSARSLRQDPKEHAGKGELVSSTARKSGVQTKTIRDNIVLNPSVPLTVKDQPTAETCHLSSDSAPDEKKIKGNLNLPSSLIQYYLEIKPGSPYEGQLEVGSTVQVVISYVESPGYFWCQLSRNNQELKSLMAEIQDYCKTSAQPHCWASPVCLAKYSEDEKWYRALIISGERSTEQVEVIYVDYGNKELVSVKNLCSINANFLKLKAQAFRCSLYNLIQPNGQDPFVWDEEAILAFQEFVDDTADNLELKCTIFALAAINNKELFNVVDLLTPFQSVCHLLTEKGLARPVPPQKPLASSIQLHSYYYSAHDIKIGNEEEIYVTHVDNPWKFYCQLARSANVLEQLTNNIGRLSKVLHSSKMSQNPANLYLARYTDNHWYRGAVLKTKPNKEVFFVDFGNTQVVKKEDLIPIPSDAYDILLLPMQAVKCSLSDISNVPKEATTWFETTVLDKPLKMIVVAKESDGKLIVELYDGNIKINAKMKAGLSLPRNRESNKYVENETLHSQNINAKEERNENMKSSATYMREPENKTWRPEIQGEECNTKTNFVCKDVKHFQPAAKRELSTKFLGSVERFNSNKVFPSASTPLVGKKVGENKSLPFIKKEIKSDIVKPDTVKTRNQGENSTVFPLKSICDLPPRNLVPGLKTLVYISHVNNPSDFYIQLASDEPQLNNISEGLNNKTGTEGLCQQQVQVGDLICAVFSEDGLWYRAVVKEKLSDEQISVQYIDYGNTSVVNVCETNRLLEKYSSIPMMSIHSSLAGVQSKQLTNWTQEAVSYFSERTSEVQINCEFVEKLKDRWEIVLYDEQGMIAVDLINETLGMREESQSTEALDRRESGADVANQCEPLPFDEKNKASSITDTKSFFWKTPEVAQTVETYVTVVKGPEYFWCQMADPENINYLEKNLQETGELEISSVDDFRSSIRSGDICIAKYSEDGKLYRAKVSSIKGNNLTVTHVDYGSEELVGREMIRQIPDQLLTIPMQAFPCCLSEFNSPEGSWSNEAKDKFYDMTAEYLLEVTVMEIQKDNSSEIPLSVVKLECNGKNINEEMKCFWKYNTDTTLANIQNAFSEKNDDTDAVCLERAVASTGDAEQENSALQDALLCAEPFHLTDNGCLNTAEIEEKVILKTANEHQTNFEILNKVENPLLKKESDSKTKVYIEPKTSEPQLLANSETKDLDLEPFETQFLEDDELKAEMLELSLEVQSFLSEEREELLKLPSAEVQPSLDENVKLLEMEQLKTHSSLDELKKLLLELESLEGHPSLGDKTKEEVLELESLEMQTSLTNETKEKLSELESLQVQLLDDETGELMNLKSLEVSPSFSNRENWLEMESSLEIQPVCSDERGKLFELIPCEVQISLGEETKRVDWDLDLLEVHQMKAVPTELEVESSLVKTLLSNGARKELEPEMHKVQSLLGAERKEVLELVPSEVQASLGDETRKDLLELEPSILELSVDSADQLLFPKTDLKKQVSTCPAELCGVGQADSRGEKCKKWLTLQEKSCAEQMKPDLHEVFREYKTTLVSGESLRHKPSDEEEIEIREKQDATLAGHGAEQSEHACNLEGFAVGSKCMVWTCLKWCEARILEISDEGTKVLNLSTGNEEIVNPENVWNGIPEVTKSPYEAAFHVTDNLHSLSAEGSELKEKRASCDSDVMVDPYMLSSSPENATE</sequence>
<dbReference type="EMBL" id="QXTE01000067">
    <property type="protein sequence ID" value="TFK08606.1"/>
    <property type="molecule type" value="Genomic_DNA"/>
</dbReference>
<dbReference type="PANTHER" id="PTHR22948">
    <property type="entry name" value="TUDOR DOMAIN CONTAINING PROTEIN"/>
    <property type="match status" value="1"/>
</dbReference>